<proteinExistence type="predicted"/>
<reference evidence="1 2" key="1">
    <citation type="submission" date="2008-08" db="EMBL/GenBank/DDBJ databases">
        <authorList>
            <person name="Madupu R."/>
            <person name="Durkin A.S."/>
            <person name="Torralba M."/>
            <person name="Methe B."/>
            <person name="Sutton G.G."/>
            <person name="Strausberg R.L."/>
            <person name="Nelson K.E."/>
        </authorList>
    </citation>
    <scope>NUCLEOTIDE SEQUENCE [LARGE SCALE GENOMIC DNA]</scope>
    <source>
        <strain evidence="1 2">RM3267</strain>
    </source>
</reference>
<organism evidence="1 2">
    <name type="scientific">Campylobacter rectus RM3267</name>
    <dbReference type="NCBI Taxonomy" id="553218"/>
    <lineage>
        <taxon>Bacteria</taxon>
        <taxon>Pseudomonadati</taxon>
        <taxon>Campylobacterota</taxon>
        <taxon>Epsilonproteobacteria</taxon>
        <taxon>Campylobacterales</taxon>
        <taxon>Campylobacteraceae</taxon>
        <taxon>Campylobacter</taxon>
    </lineage>
</organism>
<keyword evidence="2" id="KW-1185">Reference proteome</keyword>
<dbReference type="EMBL" id="ACFU01000001">
    <property type="protein sequence ID" value="EEF15337.1"/>
    <property type="molecule type" value="Genomic_DNA"/>
</dbReference>
<accession>B9CXU6</accession>
<name>B9CXU6_CAMRE</name>
<sequence length="45" mass="5248">MKKLDYRDELELDLIDCTTICRSSSVESRSARIKEVLEKLNFDPS</sequence>
<dbReference type="STRING" id="553218.CAMRE0001_0136"/>
<protein>
    <submittedName>
        <fullName evidence="1">Uncharacterized protein</fullName>
    </submittedName>
</protein>
<comment type="caution">
    <text evidence="1">The sequence shown here is derived from an EMBL/GenBank/DDBJ whole genome shotgun (WGS) entry which is preliminary data.</text>
</comment>
<evidence type="ECO:0000313" key="1">
    <source>
        <dbReference type="EMBL" id="EEF15337.1"/>
    </source>
</evidence>
<gene>
    <name evidence="1" type="ORF">CAMRE0001_0136</name>
</gene>
<dbReference type="AlphaFoldDB" id="B9CXU6"/>
<evidence type="ECO:0000313" key="2">
    <source>
        <dbReference type="Proteomes" id="UP000003082"/>
    </source>
</evidence>
<dbReference type="Proteomes" id="UP000003082">
    <property type="component" value="Unassembled WGS sequence"/>
</dbReference>